<dbReference type="NCBIfam" id="TIGR01646">
    <property type="entry name" value="vgr_GE"/>
    <property type="match status" value="1"/>
</dbReference>
<dbReference type="NCBIfam" id="TIGR03361">
    <property type="entry name" value="VI_Rhs_Vgr"/>
    <property type="match status" value="1"/>
</dbReference>
<dbReference type="Gene3D" id="3.55.50.10">
    <property type="entry name" value="Baseplate protein-like domains"/>
    <property type="match status" value="1"/>
</dbReference>
<keyword evidence="7" id="KW-1185">Reference proteome</keyword>
<evidence type="ECO:0000256" key="2">
    <source>
        <dbReference type="ARBA" id="ARBA00005558"/>
    </source>
</evidence>
<dbReference type="InterPro" id="IPR006531">
    <property type="entry name" value="Gp5/Vgr_OB"/>
</dbReference>
<evidence type="ECO:0000313" key="6">
    <source>
        <dbReference type="EMBL" id="KZL12571.1"/>
    </source>
</evidence>
<keyword evidence="3" id="KW-0964">Secreted</keyword>
<dbReference type="InterPro" id="IPR054030">
    <property type="entry name" value="Gp5_Vgr_C"/>
</dbReference>
<comment type="caution">
    <text evidence="6">The sequence shown here is derived from an EMBL/GenBank/DDBJ whole genome shotgun (WGS) entry which is preliminary data.</text>
</comment>
<protein>
    <submittedName>
        <fullName evidence="6">Phage-related baseplate assembly protein</fullName>
    </submittedName>
</protein>
<dbReference type="EMBL" id="LMCB01000098">
    <property type="protein sequence ID" value="KZL12571.1"/>
    <property type="molecule type" value="Genomic_DNA"/>
</dbReference>
<evidence type="ECO:0000313" key="7">
    <source>
        <dbReference type="Proteomes" id="UP000076577"/>
    </source>
</evidence>
<dbReference type="STRING" id="989403.SAMN05421798_101103"/>
<dbReference type="RefSeq" id="WP_068009635.1">
    <property type="nucleotide sequence ID" value="NZ_FOFM01000001.1"/>
</dbReference>
<gene>
    <name evidence="6" type="ORF">PsAD2_03877</name>
</gene>
<feature type="domain" description="Gp5/Type VI secretion system Vgr protein OB-fold" evidence="4">
    <location>
        <begin position="393"/>
        <end position="461"/>
    </location>
</feature>
<comment type="subcellular location">
    <subcellularLocation>
        <location evidence="1">Secreted</location>
    </subcellularLocation>
</comment>
<organism evidence="6 7">
    <name type="scientific">Pseudovibrio axinellae</name>
    <dbReference type="NCBI Taxonomy" id="989403"/>
    <lineage>
        <taxon>Bacteria</taxon>
        <taxon>Pseudomonadati</taxon>
        <taxon>Pseudomonadota</taxon>
        <taxon>Alphaproteobacteria</taxon>
        <taxon>Hyphomicrobiales</taxon>
        <taxon>Stappiaceae</taxon>
        <taxon>Pseudovibrio</taxon>
    </lineage>
</organism>
<dbReference type="PANTHER" id="PTHR32305">
    <property type="match status" value="1"/>
</dbReference>
<dbReference type="PATRIC" id="fig|989403.3.peg.4223"/>
<reference evidence="6 7" key="1">
    <citation type="journal article" date="2016" name="Front. Microbiol.">
        <title>Comparative Genomic Analysis Reveals a Diverse Repertoire of Genes Involved in Prokaryote-Eukaryote Interactions within the Pseudovibrio Genus.</title>
        <authorList>
            <person name="Romano S."/>
            <person name="Fernandez-Guerra A."/>
            <person name="Reen F.J."/>
            <person name="Glockner F.O."/>
            <person name="Crowley S.P."/>
            <person name="O'Sullivan O."/>
            <person name="Cotter P.D."/>
            <person name="Adams C."/>
            <person name="Dobson A.D."/>
            <person name="O'Gara F."/>
        </authorList>
    </citation>
    <scope>NUCLEOTIDE SEQUENCE [LARGE SCALE GENOMIC DNA]</scope>
    <source>
        <strain evidence="6 7">Ad2</strain>
    </source>
</reference>
<proteinExistence type="inferred from homology"/>
<dbReference type="InterPro" id="IPR006533">
    <property type="entry name" value="T6SS_Vgr_RhsGE"/>
</dbReference>
<feature type="domain" description="Gp5/Type VI secretion system Vgr C-terminal trimerisation" evidence="5">
    <location>
        <begin position="478"/>
        <end position="584"/>
    </location>
</feature>
<evidence type="ECO:0000259" key="5">
    <source>
        <dbReference type="Pfam" id="PF22178"/>
    </source>
</evidence>
<comment type="similarity">
    <text evidence="2">Belongs to the VgrG protein family.</text>
</comment>
<accession>A0A165UMQ8</accession>
<dbReference type="Gene3D" id="4.10.220.110">
    <property type="match status" value="1"/>
</dbReference>
<evidence type="ECO:0000256" key="1">
    <source>
        <dbReference type="ARBA" id="ARBA00004613"/>
    </source>
</evidence>
<dbReference type="Proteomes" id="UP000076577">
    <property type="component" value="Unassembled WGS sequence"/>
</dbReference>
<dbReference type="SUPFAM" id="SSF69279">
    <property type="entry name" value="Phage tail proteins"/>
    <property type="match status" value="2"/>
</dbReference>
<dbReference type="PANTHER" id="PTHR32305:SF15">
    <property type="entry name" value="PROTEIN RHSA-RELATED"/>
    <property type="match status" value="1"/>
</dbReference>
<dbReference type="OrthoDB" id="9762420at2"/>
<dbReference type="Pfam" id="PF05954">
    <property type="entry name" value="Phage_GPD"/>
    <property type="match status" value="1"/>
</dbReference>
<evidence type="ECO:0000256" key="3">
    <source>
        <dbReference type="ARBA" id="ARBA00022525"/>
    </source>
</evidence>
<dbReference type="Gene3D" id="2.30.110.50">
    <property type="match status" value="1"/>
</dbReference>
<dbReference type="InterPro" id="IPR050708">
    <property type="entry name" value="T6SS_VgrG/RHS"/>
</dbReference>
<dbReference type="AlphaFoldDB" id="A0A165UMQ8"/>
<dbReference type="Gene3D" id="2.40.50.230">
    <property type="entry name" value="Gp5 N-terminal domain"/>
    <property type="match status" value="1"/>
</dbReference>
<dbReference type="GO" id="GO:0005576">
    <property type="term" value="C:extracellular region"/>
    <property type="evidence" value="ECO:0007669"/>
    <property type="project" value="UniProtKB-SubCell"/>
</dbReference>
<evidence type="ECO:0000259" key="4">
    <source>
        <dbReference type="Pfam" id="PF04717"/>
    </source>
</evidence>
<dbReference type="InterPro" id="IPR037026">
    <property type="entry name" value="Vgr_OB-fold_dom_sf"/>
</dbReference>
<dbReference type="Pfam" id="PF22178">
    <property type="entry name" value="Gp5_trimer_C"/>
    <property type="match status" value="1"/>
</dbReference>
<dbReference type="Pfam" id="PF04717">
    <property type="entry name" value="Phage_base_V"/>
    <property type="match status" value="1"/>
</dbReference>
<dbReference type="SUPFAM" id="SSF69255">
    <property type="entry name" value="gp5 N-terminal domain-like"/>
    <property type="match status" value="1"/>
</dbReference>
<dbReference type="SUPFAM" id="SSF69349">
    <property type="entry name" value="Phage fibre proteins"/>
    <property type="match status" value="1"/>
</dbReference>
<dbReference type="InterPro" id="IPR017847">
    <property type="entry name" value="T6SS_RhsGE_Vgr_subset"/>
</dbReference>
<sequence>MCANKVTENRLFTINFDGGDDSFHLWKLKMTSEISELFEMTVDCRSFEHDLSLDKMLGQSLTVEIKKVSGTSLSSDQYLNGFVTKAIYTGQDQGYSTYRLIVRPWPWFLTLSSNCRIFQEKTTPDILKEVFQEAGFTDFKNKLSDSYEARPYCAQFQETDFNFVCRLMEQEGIYYYFEYEDGQHSMVLADSYSAHENIKGDSSLPFYSQEDHFRRGLDHFWIWRHNEEIQTDEVEINDYDFTKPTSDLKANASEKKSHQLSGRTRYLYPGVYEEVSVGEKRAKIKVEEASAAYAKVFACGNVRGLRPGYLFKLSEFPDDPRQEKEYLITKASCEVTIEVGREEQQEFYDAISYEIEAIDSKIQYRKASTTPWPNMNGLQSAIVTGADGEEIWTDEYGRIKVQFHWDRDGQKDDKSSCWVRVAQLWAGKGWGGLHVPRVGQEVLVDFLDGNPDRPIVVGSVYNGEQTVPYELPGEATKSTFKSETSKEGGGNNEFLFEDKKDEELVQLTAERDYERTVKNNETVKVGFDKQEDGDQTIEVYNNRSLTVDQGDETYTIKTGGRTTTVEKDDALSIKSGNHSITVESGDQSISMQQGAQSVEAMKDIGLTSQSGDVKVDASAGSVKISGTQAIELSCGGSSIKMDPMSITLTAGPSSLKLEAAQAELKGLMVTVKGDVQATVDGTLTTLKGAGITTVQGALVKIN</sequence>
<name>A0A165UMQ8_9HYPH</name>